<feature type="compositionally biased region" description="Pro residues" evidence="2">
    <location>
        <begin position="1"/>
        <end position="12"/>
    </location>
</feature>
<reference evidence="3" key="2">
    <citation type="submission" date="2020-08" db="EMBL/GenBank/DDBJ databases">
        <title>Plant Genome Project.</title>
        <authorList>
            <person name="Zhang R.-G."/>
        </authorList>
    </citation>
    <scope>NUCLEOTIDE SEQUENCE</scope>
    <source>
        <strain evidence="3">Huo1</strain>
        <tissue evidence="3">Leaf</tissue>
    </source>
</reference>
<dbReference type="EMBL" id="PNBA02000003">
    <property type="protein sequence ID" value="KAG6429408.1"/>
    <property type="molecule type" value="Genomic_DNA"/>
</dbReference>
<proteinExistence type="inferred from homology"/>
<evidence type="ECO:0000313" key="4">
    <source>
        <dbReference type="Proteomes" id="UP000298416"/>
    </source>
</evidence>
<dbReference type="GO" id="GO:0015297">
    <property type="term" value="F:antiporter activity"/>
    <property type="evidence" value="ECO:0007669"/>
    <property type="project" value="InterPro"/>
</dbReference>
<evidence type="ECO:0000313" key="3">
    <source>
        <dbReference type="EMBL" id="KAG6429408.1"/>
    </source>
</evidence>
<comment type="similarity">
    <text evidence="1">Belongs to the multi antimicrobial extrusion (MATE) (TC 2.A.66.1) family.</text>
</comment>
<organism evidence="3">
    <name type="scientific">Salvia splendens</name>
    <name type="common">Scarlet sage</name>
    <dbReference type="NCBI Taxonomy" id="180675"/>
    <lineage>
        <taxon>Eukaryota</taxon>
        <taxon>Viridiplantae</taxon>
        <taxon>Streptophyta</taxon>
        <taxon>Embryophyta</taxon>
        <taxon>Tracheophyta</taxon>
        <taxon>Spermatophyta</taxon>
        <taxon>Magnoliopsida</taxon>
        <taxon>eudicotyledons</taxon>
        <taxon>Gunneridae</taxon>
        <taxon>Pentapetalae</taxon>
        <taxon>asterids</taxon>
        <taxon>lamiids</taxon>
        <taxon>Lamiales</taxon>
        <taxon>Lamiaceae</taxon>
        <taxon>Nepetoideae</taxon>
        <taxon>Mentheae</taxon>
        <taxon>Salviinae</taxon>
        <taxon>Salvia</taxon>
        <taxon>Salvia subgen. Calosphace</taxon>
        <taxon>core Calosphace</taxon>
    </lineage>
</organism>
<evidence type="ECO:0000256" key="2">
    <source>
        <dbReference type="SAM" id="MobiDB-lite"/>
    </source>
</evidence>
<dbReference type="GO" id="GO:0016020">
    <property type="term" value="C:membrane"/>
    <property type="evidence" value="ECO:0007669"/>
    <property type="project" value="InterPro"/>
</dbReference>
<protein>
    <submittedName>
        <fullName evidence="3">Uncharacterized protein</fullName>
    </submittedName>
</protein>
<dbReference type="AlphaFoldDB" id="A0A8X8YGV6"/>
<dbReference type="PANTHER" id="PTHR11206">
    <property type="entry name" value="MULTIDRUG RESISTANCE PROTEIN"/>
    <property type="match status" value="1"/>
</dbReference>
<evidence type="ECO:0000256" key="1">
    <source>
        <dbReference type="ARBA" id="ARBA00010199"/>
    </source>
</evidence>
<reference evidence="3" key="1">
    <citation type="submission" date="2018-01" db="EMBL/GenBank/DDBJ databases">
        <authorList>
            <person name="Mao J.F."/>
        </authorList>
    </citation>
    <scope>NUCLEOTIDE SEQUENCE</scope>
    <source>
        <strain evidence="3">Huo1</strain>
        <tissue evidence="3">Leaf</tissue>
    </source>
</reference>
<dbReference type="GO" id="GO:0042910">
    <property type="term" value="F:xenobiotic transmembrane transporter activity"/>
    <property type="evidence" value="ECO:0007669"/>
    <property type="project" value="InterPro"/>
</dbReference>
<name>A0A8X8YGV6_SALSN</name>
<keyword evidence="4" id="KW-1185">Reference proteome</keyword>
<accession>A0A8X8YGV6</accession>
<dbReference type="InterPro" id="IPR002528">
    <property type="entry name" value="MATE_fam"/>
</dbReference>
<dbReference type="Proteomes" id="UP000298416">
    <property type="component" value="Unassembled WGS sequence"/>
</dbReference>
<comment type="caution">
    <text evidence="3">The sequence shown here is derived from an EMBL/GenBank/DDBJ whole genome shotgun (WGS) entry which is preliminary data.</text>
</comment>
<feature type="region of interest" description="Disordered" evidence="2">
    <location>
        <begin position="1"/>
        <end position="32"/>
    </location>
</feature>
<sequence>MNSPPPRPPPSISPAIDGSPLDNSHREAMDGTPASVEHADLYSFGMKELMKEGNKQLQLSSASMATSFAAVTGFSVLLGMVSALETLCGQAYGAKQYQMLLSTRVAKELGAGNAAYAASCCDCSSIDCSLRRSGHSSSNSISPKCVGKAVQQRKGRAARGCGRQTLCAVVNLGAYYVVAIPCAALLCLPSSFTSGAWGFELGSYADFLFKLSRTNWNDEVLKAAKLS</sequence>
<dbReference type="Pfam" id="PF01554">
    <property type="entry name" value="MatE"/>
    <property type="match status" value="1"/>
</dbReference>
<gene>
    <name evidence="3" type="ORF">SASPL_107459</name>
</gene>